<proteinExistence type="predicted"/>
<dbReference type="PANTHER" id="PTHR43792">
    <property type="entry name" value="GNAT FAMILY, PUTATIVE (AFU_ORTHOLOGUE AFUA_3G00765)-RELATED-RELATED"/>
    <property type="match status" value="1"/>
</dbReference>
<dbReference type="PROSITE" id="PS51186">
    <property type="entry name" value="GNAT"/>
    <property type="match status" value="1"/>
</dbReference>
<keyword evidence="3" id="KW-1185">Reference proteome</keyword>
<dbReference type="Pfam" id="PF13302">
    <property type="entry name" value="Acetyltransf_3"/>
    <property type="match status" value="1"/>
</dbReference>
<name>A0A4Q4Z811_9ACTN</name>
<dbReference type="RefSeq" id="WP_134719474.1">
    <property type="nucleotide sequence ID" value="NZ_SDKM01000028.1"/>
</dbReference>
<dbReference type="InterPro" id="IPR051531">
    <property type="entry name" value="N-acetyltransferase"/>
</dbReference>
<keyword evidence="2" id="KW-0808">Transferase</keyword>
<evidence type="ECO:0000313" key="2">
    <source>
        <dbReference type="EMBL" id="RYP83932.1"/>
    </source>
</evidence>
<dbReference type="PANTHER" id="PTHR43792:SF1">
    <property type="entry name" value="N-ACETYLTRANSFERASE DOMAIN-CONTAINING PROTEIN"/>
    <property type="match status" value="1"/>
</dbReference>
<dbReference type="CDD" id="cd04301">
    <property type="entry name" value="NAT_SF"/>
    <property type="match status" value="1"/>
</dbReference>
<accession>A0A4Q4Z811</accession>
<dbReference type="GO" id="GO:0016747">
    <property type="term" value="F:acyltransferase activity, transferring groups other than amino-acyl groups"/>
    <property type="evidence" value="ECO:0007669"/>
    <property type="project" value="InterPro"/>
</dbReference>
<organism evidence="2 3">
    <name type="scientific">Nocardioides guangzhouensis</name>
    <dbReference type="NCBI Taxonomy" id="2497878"/>
    <lineage>
        <taxon>Bacteria</taxon>
        <taxon>Bacillati</taxon>
        <taxon>Actinomycetota</taxon>
        <taxon>Actinomycetes</taxon>
        <taxon>Propionibacteriales</taxon>
        <taxon>Nocardioidaceae</taxon>
        <taxon>Nocardioides</taxon>
    </lineage>
</organism>
<feature type="domain" description="N-acetyltransferase" evidence="1">
    <location>
        <begin position="23"/>
        <end position="183"/>
    </location>
</feature>
<dbReference type="InterPro" id="IPR016181">
    <property type="entry name" value="Acyl_CoA_acyltransferase"/>
</dbReference>
<dbReference type="SUPFAM" id="SSF55729">
    <property type="entry name" value="Acyl-CoA N-acyltransferases (Nat)"/>
    <property type="match status" value="1"/>
</dbReference>
<evidence type="ECO:0000313" key="3">
    <source>
        <dbReference type="Proteomes" id="UP000295198"/>
    </source>
</evidence>
<sequence>MPQHHPTTYALDTTGPTITTQRLLLRPWQESDAEAARGIFGSDAVARWLAPAMTAVPDTEAMRAVLRGWTDQHRDTGRPTGRWAVEDRATGRVIGAGAVLPLPPEGEDLEIGWQLAPDAWGQGYAAEAGHALAHYAFDHGEEELFAVVRPRNARGVATARRVGMEWVGETDKYYDLRLQVFRLRKGDLDVPSPRAGG</sequence>
<gene>
    <name evidence="2" type="ORF">EKO23_17805</name>
</gene>
<dbReference type="OrthoDB" id="3533156at2"/>
<dbReference type="AlphaFoldDB" id="A0A4Q4Z811"/>
<protein>
    <submittedName>
        <fullName evidence="2">N-acetyltransferase</fullName>
    </submittedName>
</protein>
<dbReference type="Gene3D" id="3.40.630.30">
    <property type="match status" value="1"/>
</dbReference>
<dbReference type="Proteomes" id="UP000295198">
    <property type="component" value="Unassembled WGS sequence"/>
</dbReference>
<reference evidence="2 3" key="1">
    <citation type="submission" date="2019-01" db="EMBL/GenBank/DDBJ databases">
        <title>Nocardioides guangzhouensis sp. nov., an actinobacterium isolated from soil.</title>
        <authorList>
            <person name="Fu Y."/>
            <person name="Cai Y."/>
            <person name="Lin Z."/>
            <person name="Chen P."/>
        </authorList>
    </citation>
    <scope>NUCLEOTIDE SEQUENCE [LARGE SCALE GENOMIC DNA]</scope>
    <source>
        <strain evidence="2 3">130</strain>
    </source>
</reference>
<evidence type="ECO:0000259" key="1">
    <source>
        <dbReference type="PROSITE" id="PS51186"/>
    </source>
</evidence>
<dbReference type="EMBL" id="SDKM01000028">
    <property type="protein sequence ID" value="RYP83932.1"/>
    <property type="molecule type" value="Genomic_DNA"/>
</dbReference>
<dbReference type="InterPro" id="IPR000182">
    <property type="entry name" value="GNAT_dom"/>
</dbReference>
<comment type="caution">
    <text evidence="2">The sequence shown here is derived from an EMBL/GenBank/DDBJ whole genome shotgun (WGS) entry which is preliminary data.</text>
</comment>